<dbReference type="Proteomes" id="UP000308600">
    <property type="component" value="Unassembled WGS sequence"/>
</dbReference>
<protein>
    <submittedName>
        <fullName evidence="1">Uncharacterized protein</fullName>
    </submittedName>
</protein>
<dbReference type="EMBL" id="ML208822">
    <property type="protein sequence ID" value="TFK60155.1"/>
    <property type="molecule type" value="Genomic_DNA"/>
</dbReference>
<keyword evidence="2" id="KW-1185">Reference proteome</keyword>
<reference evidence="1 2" key="1">
    <citation type="journal article" date="2019" name="Nat. Ecol. Evol.">
        <title>Megaphylogeny resolves global patterns of mushroom evolution.</title>
        <authorList>
            <person name="Varga T."/>
            <person name="Krizsan K."/>
            <person name="Foldi C."/>
            <person name="Dima B."/>
            <person name="Sanchez-Garcia M."/>
            <person name="Sanchez-Ramirez S."/>
            <person name="Szollosi G.J."/>
            <person name="Szarkandi J.G."/>
            <person name="Papp V."/>
            <person name="Albert L."/>
            <person name="Andreopoulos W."/>
            <person name="Angelini C."/>
            <person name="Antonin V."/>
            <person name="Barry K.W."/>
            <person name="Bougher N.L."/>
            <person name="Buchanan P."/>
            <person name="Buyck B."/>
            <person name="Bense V."/>
            <person name="Catcheside P."/>
            <person name="Chovatia M."/>
            <person name="Cooper J."/>
            <person name="Damon W."/>
            <person name="Desjardin D."/>
            <person name="Finy P."/>
            <person name="Geml J."/>
            <person name="Haridas S."/>
            <person name="Hughes K."/>
            <person name="Justo A."/>
            <person name="Karasinski D."/>
            <person name="Kautmanova I."/>
            <person name="Kiss B."/>
            <person name="Kocsube S."/>
            <person name="Kotiranta H."/>
            <person name="LaButti K.M."/>
            <person name="Lechner B.E."/>
            <person name="Liimatainen K."/>
            <person name="Lipzen A."/>
            <person name="Lukacs Z."/>
            <person name="Mihaltcheva S."/>
            <person name="Morgado L.N."/>
            <person name="Niskanen T."/>
            <person name="Noordeloos M.E."/>
            <person name="Ohm R.A."/>
            <person name="Ortiz-Santana B."/>
            <person name="Ovrebo C."/>
            <person name="Racz N."/>
            <person name="Riley R."/>
            <person name="Savchenko A."/>
            <person name="Shiryaev A."/>
            <person name="Soop K."/>
            <person name="Spirin V."/>
            <person name="Szebenyi C."/>
            <person name="Tomsovsky M."/>
            <person name="Tulloss R.E."/>
            <person name="Uehling J."/>
            <person name="Grigoriev I.V."/>
            <person name="Vagvolgyi C."/>
            <person name="Papp T."/>
            <person name="Martin F.M."/>
            <person name="Miettinen O."/>
            <person name="Hibbett D.S."/>
            <person name="Nagy L.G."/>
        </authorList>
    </citation>
    <scope>NUCLEOTIDE SEQUENCE [LARGE SCALE GENOMIC DNA]</scope>
    <source>
        <strain evidence="1 2">NL-1719</strain>
    </source>
</reference>
<gene>
    <name evidence="1" type="ORF">BDN72DRAFT_850829</name>
</gene>
<evidence type="ECO:0000313" key="1">
    <source>
        <dbReference type="EMBL" id="TFK60155.1"/>
    </source>
</evidence>
<proteinExistence type="predicted"/>
<organism evidence="1 2">
    <name type="scientific">Pluteus cervinus</name>
    <dbReference type="NCBI Taxonomy" id="181527"/>
    <lineage>
        <taxon>Eukaryota</taxon>
        <taxon>Fungi</taxon>
        <taxon>Dikarya</taxon>
        <taxon>Basidiomycota</taxon>
        <taxon>Agaricomycotina</taxon>
        <taxon>Agaricomycetes</taxon>
        <taxon>Agaricomycetidae</taxon>
        <taxon>Agaricales</taxon>
        <taxon>Pluteineae</taxon>
        <taxon>Pluteaceae</taxon>
        <taxon>Pluteus</taxon>
    </lineage>
</organism>
<accession>A0ACD3A420</accession>
<sequence length="298" mass="33968">MKKNESSFRFGLVTGPELRVACAEHIANKCPHLRRHVWKIVRLSLALSPPHLFTTKPSKVSSHPMFRRDAIEDPDGNLQDILYLFSEDRPHLGLFSHKRALLECAHNIYRAAWLLEHYKAEIPKDILVELHRDLSIVTRIVRTYQRPQSLRTNIAFKGRRSKQLWGDISIAISKALRVSERPLRAEVEDRSEKASILSELGLVGVPSRGGVTTVIMAINDKLISMERFILTPRDPAAIRTHSSPSNPFHLVTYDRDRDFLEGHHTQALGESSGEQNRPELGQECLYTCLYKYSGHPSL</sequence>
<name>A0ACD3A420_9AGAR</name>
<evidence type="ECO:0000313" key="2">
    <source>
        <dbReference type="Proteomes" id="UP000308600"/>
    </source>
</evidence>